<proteinExistence type="predicted"/>
<dbReference type="OrthoDB" id="5431013at2759"/>
<dbReference type="Pfam" id="PF26118">
    <property type="entry name" value="DUF8035"/>
    <property type="match status" value="1"/>
</dbReference>
<organism evidence="3 4">
    <name type="scientific">Neocucurbitaria cava</name>
    <dbReference type="NCBI Taxonomy" id="798079"/>
    <lineage>
        <taxon>Eukaryota</taxon>
        <taxon>Fungi</taxon>
        <taxon>Dikarya</taxon>
        <taxon>Ascomycota</taxon>
        <taxon>Pezizomycotina</taxon>
        <taxon>Dothideomycetes</taxon>
        <taxon>Pleosporomycetidae</taxon>
        <taxon>Pleosporales</taxon>
        <taxon>Pleosporineae</taxon>
        <taxon>Cucurbitariaceae</taxon>
        <taxon>Neocucurbitaria</taxon>
    </lineage>
</organism>
<feature type="region of interest" description="Disordered" evidence="1">
    <location>
        <begin position="281"/>
        <end position="317"/>
    </location>
</feature>
<evidence type="ECO:0000313" key="4">
    <source>
        <dbReference type="Proteomes" id="UP001140560"/>
    </source>
</evidence>
<sequence length="521" mass="58756">MAVLAEILPVVSRSSRLALELYRVAAESPEVARDFIKISSAINEFALILKQVGTIIKEDDRLPSHEAIESLEDVIEQSQNILTEVKSISSDGGNTQSYTVEARIPESDFARHESITLARLEYLTSHLQALRTTLSVLLQTLYTAQSIMWSKLRPTVSPQQAARAVANERAQLETLILEQQLSILFTYKSHEQAPRPDCRLLMEADSSQSIIALDRKDTPAPVSLHRYQDDYIASLDITPSFESEWLQAVCSITSSQAERLLERWTSLPQFDSRLRDAEREVRKQKAEFQQPSVESDSEEERKYRSKLAGSGTKLSQKHDTLQPLFSDSTTIPVPIPIPIPIPVPELTYGPRAPLSPAASPRTSRNSLPTPANEQYSPTSPRSSISSLPVEAAAAMEAKDEDEDIDLEIPWTLCTRRHYWKHIDAKQVASNTDQLSSLAFIERSSWTEIMASWVCKEAIREAGYKFTQAQKDQKDGRRTKLETCFCIEKPLQFDQVKQLVERTVEIYRKTAPPTPPPQPRRS</sequence>
<feature type="domain" description="DUF8035" evidence="2">
    <location>
        <begin position="443"/>
        <end position="507"/>
    </location>
</feature>
<dbReference type="EMBL" id="JAPEUY010000008">
    <property type="protein sequence ID" value="KAJ4370404.1"/>
    <property type="molecule type" value="Genomic_DNA"/>
</dbReference>
<comment type="caution">
    <text evidence="3">The sequence shown here is derived from an EMBL/GenBank/DDBJ whole genome shotgun (WGS) entry which is preliminary data.</text>
</comment>
<feature type="compositionally biased region" description="Low complexity" evidence="1">
    <location>
        <begin position="350"/>
        <end position="364"/>
    </location>
</feature>
<protein>
    <recommendedName>
        <fullName evidence="2">DUF8035 domain-containing protein</fullName>
    </recommendedName>
</protein>
<feature type="region of interest" description="Disordered" evidence="1">
    <location>
        <begin position="350"/>
        <end position="386"/>
    </location>
</feature>
<evidence type="ECO:0000256" key="1">
    <source>
        <dbReference type="SAM" id="MobiDB-lite"/>
    </source>
</evidence>
<dbReference type="InterPro" id="IPR058348">
    <property type="entry name" value="DUF8035"/>
</dbReference>
<feature type="compositionally biased region" description="Low complexity" evidence="1">
    <location>
        <begin position="376"/>
        <end position="386"/>
    </location>
</feature>
<accession>A0A9W8Y8M6</accession>
<keyword evidence="4" id="KW-1185">Reference proteome</keyword>
<evidence type="ECO:0000313" key="3">
    <source>
        <dbReference type="EMBL" id="KAJ4370404.1"/>
    </source>
</evidence>
<dbReference type="Proteomes" id="UP001140560">
    <property type="component" value="Unassembled WGS sequence"/>
</dbReference>
<name>A0A9W8Y8M6_9PLEO</name>
<dbReference type="AlphaFoldDB" id="A0A9W8Y8M6"/>
<reference evidence="3" key="1">
    <citation type="submission" date="2022-10" db="EMBL/GenBank/DDBJ databases">
        <title>Tapping the CABI collections for fungal endophytes: first genome assemblies for Collariella, Neodidymelliopsis, Ascochyta clinopodiicola, Didymella pomorum, Didymosphaeria variabile, Neocosmospora piperis and Neocucurbitaria cava.</title>
        <authorList>
            <person name="Hill R."/>
        </authorList>
    </citation>
    <scope>NUCLEOTIDE SEQUENCE</scope>
    <source>
        <strain evidence="3">IMI 356814</strain>
    </source>
</reference>
<evidence type="ECO:0000259" key="2">
    <source>
        <dbReference type="Pfam" id="PF26118"/>
    </source>
</evidence>
<feature type="compositionally biased region" description="Polar residues" evidence="1">
    <location>
        <begin position="365"/>
        <end position="375"/>
    </location>
</feature>
<gene>
    <name evidence="3" type="ORF">N0V83_004922</name>
</gene>